<dbReference type="EMBL" id="JACXVP010000009">
    <property type="protein sequence ID" value="KAG5585571.1"/>
    <property type="molecule type" value="Genomic_DNA"/>
</dbReference>
<dbReference type="PANTHER" id="PTHR45749">
    <property type="match status" value="1"/>
</dbReference>
<dbReference type="InterPro" id="IPR006580">
    <property type="entry name" value="Znf_TTF"/>
</dbReference>
<dbReference type="SMART" id="SM00597">
    <property type="entry name" value="ZnF_TTF"/>
    <property type="match status" value="1"/>
</dbReference>
<dbReference type="AlphaFoldDB" id="A0A9J5XB33"/>
<dbReference type="Pfam" id="PF14291">
    <property type="entry name" value="DUF4371"/>
    <property type="match status" value="1"/>
</dbReference>
<name>A0A9J5XB33_SOLCO</name>
<feature type="domain" description="TTF-type" evidence="1">
    <location>
        <begin position="19"/>
        <end position="112"/>
    </location>
</feature>
<proteinExistence type="predicted"/>
<evidence type="ECO:0000259" key="1">
    <source>
        <dbReference type="SMART" id="SM00597"/>
    </source>
</evidence>
<organism evidence="2 3">
    <name type="scientific">Solanum commersonii</name>
    <name type="common">Commerson's wild potato</name>
    <name type="synonym">Commerson's nightshade</name>
    <dbReference type="NCBI Taxonomy" id="4109"/>
    <lineage>
        <taxon>Eukaryota</taxon>
        <taxon>Viridiplantae</taxon>
        <taxon>Streptophyta</taxon>
        <taxon>Embryophyta</taxon>
        <taxon>Tracheophyta</taxon>
        <taxon>Spermatophyta</taxon>
        <taxon>Magnoliopsida</taxon>
        <taxon>eudicotyledons</taxon>
        <taxon>Gunneridae</taxon>
        <taxon>Pentapetalae</taxon>
        <taxon>asterids</taxon>
        <taxon>lamiids</taxon>
        <taxon>Solanales</taxon>
        <taxon>Solanaceae</taxon>
        <taxon>Solanoideae</taxon>
        <taxon>Solaneae</taxon>
        <taxon>Solanum</taxon>
    </lineage>
</organism>
<reference evidence="2 3" key="1">
    <citation type="submission" date="2020-09" db="EMBL/GenBank/DDBJ databases">
        <title>De no assembly of potato wild relative species, Solanum commersonii.</title>
        <authorList>
            <person name="Cho K."/>
        </authorList>
    </citation>
    <scope>NUCLEOTIDE SEQUENCE [LARGE SCALE GENOMIC DNA]</scope>
    <source>
        <strain evidence="2">LZ3.2</strain>
        <tissue evidence="2">Leaf</tissue>
    </source>
</reference>
<sequence length="162" mass="18867">MVLFNQKIINFLSSDFYGDLCHFNTDWFREYDWLECSVTKDAAFCLYCYLFQDESINQGGGDVFSTIGFTSWNKKRSLEVHIGNPNSVHNQSRRNCEDLLRQKQSIQGAFAKQSDQQKLEYRTHLEAAINVTRYLLKQGLSFRGHREDVSSSNRGNYIELLT</sequence>
<dbReference type="PANTHER" id="PTHR45749:SF34">
    <property type="entry name" value="ZINC FINGER MYM-TYPE PROTEIN 1-LIKE"/>
    <property type="match status" value="1"/>
</dbReference>
<evidence type="ECO:0000313" key="3">
    <source>
        <dbReference type="Proteomes" id="UP000824120"/>
    </source>
</evidence>
<dbReference type="InterPro" id="IPR025398">
    <property type="entry name" value="DUF4371"/>
</dbReference>
<comment type="caution">
    <text evidence="2">The sequence shown here is derived from an EMBL/GenBank/DDBJ whole genome shotgun (WGS) entry which is preliminary data.</text>
</comment>
<dbReference type="Proteomes" id="UP000824120">
    <property type="component" value="Chromosome 9"/>
</dbReference>
<gene>
    <name evidence="2" type="ORF">H5410_046005</name>
</gene>
<keyword evidence="3" id="KW-1185">Reference proteome</keyword>
<protein>
    <recommendedName>
        <fullName evidence="1">TTF-type domain-containing protein</fullName>
    </recommendedName>
</protein>
<accession>A0A9J5XB33</accession>
<dbReference type="OrthoDB" id="1304622at2759"/>
<evidence type="ECO:0000313" key="2">
    <source>
        <dbReference type="EMBL" id="KAG5585571.1"/>
    </source>
</evidence>